<geneLocation type="plasmid" evidence="1">
    <name>p1011-KPC2</name>
</geneLocation>
<dbReference type="EMBL" id="MH734334">
    <property type="protein sequence ID" value="AZZ88863.1"/>
    <property type="molecule type" value="Genomic_DNA"/>
</dbReference>
<evidence type="ECO:0008006" key="2">
    <source>
        <dbReference type="Google" id="ProtNLM"/>
    </source>
</evidence>
<organism evidence="1">
    <name type="scientific">Pseudomonas aeruginosa</name>
    <dbReference type="NCBI Taxonomy" id="287"/>
    <lineage>
        <taxon>Bacteria</taxon>
        <taxon>Pseudomonadati</taxon>
        <taxon>Pseudomonadota</taxon>
        <taxon>Gammaproteobacteria</taxon>
        <taxon>Pseudomonadales</taxon>
        <taxon>Pseudomonadaceae</taxon>
        <taxon>Pseudomonas</taxon>
    </lineage>
</organism>
<evidence type="ECO:0000313" key="1">
    <source>
        <dbReference type="EMBL" id="AZZ88863.1"/>
    </source>
</evidence>
<dbReference type="RefSeq" id="WP_223718337.1">
    <property type="nucleotide sequence ID" value="NZ_CP061851.1"/>
</dbReference>
<gene>
    <name evidence="1" type="ORF">ALFBHDGB_00005</name>
</gene>
<name>A0A3S5I508_PSEAI</name>
<dbReference type="InterPro" id="IPR029063">
    <property type="entry name" value="SAM-dependent_MTases_sf"/>
</dbReference>
<dbReference type="AlphaFoldDB" id="A0A3S5I508"/>
<reference evidence="1" key="1">
    <citation type="submission" date="2018-08" db="EMBL/GenBank/DDBJ databases">
        <title>Complete nucleotide sequence of a novel plasmid backbone p1011 carring blaKPC gene in ST463 Pseudomonas aeruginoea.</title>
        <authorList>
            <person name="Hu Y."/>
            <person name="Zhang R."/>
        </authorList>
    </citation>
    <scope>NUCLEOTIDE SEQUENCE</scope>
    <source>
        <strain evidence="1">1011</strain>
        <plasmid evidence="1">p1011-KPC2</plasmid>
    </source>
</reference>
<sequence length="351" mass="39241">MSKCEQFSLFPENFALSDDGFSGICGEFADAGDIDHRLFAAPRSNEIVRLADKVRRYTRSHGWMAMGEARSRVDSWRSHALAQHCTRANEGRIVLSLFDHTGQWSRPWEEAGYQVVRFDIQDNPETGDVNAFGVNFFSDWFGDFDGLDIYAVLAACPCTEFAISGAKHFAAKDADGRTVAAVELVHQTLRTIEYYRPSVWAIENPVSRIEKLAGLPPWRLAFDPHHLGDPYTKKTLLWGRFNADLPIAPVAAIEGSKMHRKYGGRSVATKNARSETPEGFAYGFFMANNAIDNPVLAVANRYDRLDPQLLRVALDAGICEKGIDALIADAYFFELDDVAAERALRQAINRQ</sequence>
<proteinExistence type="predicted"/>
<protein>
    <recommendedName>
        <fullName evidence="2">DNA (cytosine-5-)-methyltransferase</fullName>
    </recommendedName>
</protein>
<dbReference type="SUPFAM" id="SSF53335">
    <property type="entry name" value="S-adenosyl-L-methionine-dependent methyltransferases"/>
    <property type="match status" value="1"/>
</dbReference>
<accession>A0A3S5I508</accession>
<keyword evidence="1" id="KW-0614">Plasmid</keyword>